<dbReference type="InterPro" id="IPR051464">
    <property type="entry name" value="Peptidase_M42_aminopept"/>
</dbReference>
<reference evidence="9 10" key="1">
    <citation type="submission" date="2019-10" db="EMBL/GenBank/DDBJ databases">
        <title>Alkaliphilus serpentinus sp. nov. and Alkaliphilus pronyensis sp. nov., two novel anaerobic alkaliphilic species isolated from the serpentinized-hosted hydrothermal field of the Prony Bay (New Caledonia).</title>
        <authorList>
            <person name="Postec A."/>
        </authorList>
    </citation>
    <scope>NUCLEOTIDE SEQUENCE [LARGE SCALE GENOMIC DNA]</scope>
    <source>
        <strain evidence="9 10">LacT</strain>
    </source>
</reference>
<protein>
    <submittedName>
        <fullName evidence="9">M42 family metallopeptidase</fullName>
    </submittedName>
</protein>
<dbReference type="RefSeq" id="WP_151864623.1">
    <property type="nucleotide sequence ID" value="NZ_WBZB01000006.1"/>
</dbReference>
<evidence type="ECO:0000313" key="10">
    <source>
        <dbReference type="Proteomes" id="UP000465601"/>
    </source>
</evidence>
<evidence type="ECO:0000256" key="4">
    <source>
        <dbReference type="ARBA" id="ARBA00022723"/>
    </source>
</evidence>
<evidence type="ECO:0000256" key="1">
    <source>
        <dbReference type="ARBA" id="ARBA00006272"/>
    </source>
</evidence>
<dbReference type="AlphaFoldDB" id="A0A833HR25"/>
<evidence type="ECO:0000256" key="5">
    <source>
        <dbReference type="ARBA" id="ARBA00022801"/>
    </source>
</evidence>
<feature type="binding site" evidence="8">
    <location>
        <position position="71"/>
    </location>
    <ligand>
        <name>Zn(2+)</name>
        <dbReference type="ChEBI" id="CHEBI:29105"/>
        <label>1</label>
    </ligand>
</feature>
<dbReference type="GO" id="GO:0006508">
    <property type="term" value="P:proteolysis"/>
    <property type="evidence" value="ECO:0007669"/>
    <property type="project" value="UniProtKB-KW"/>
</dbReference>
<dbReference type="InterPro" id="IPR008007">
    <property type="entry name" value="Peptidase_M42"/>
</dbReference>
<feature type="binding site" evidence="8">
    <location>
        <position position="188"/>
    </location>
    <ligand>
        <name>Zn(2+)</name>
        <dbReference type="ChEBI" id="CHEBI:29105"/>
        <label>2</label>
    </ligand>
</feature>
<dbReference type="GO" id="GO:0046872">
    <property type="term" value="F:metal ion binding"/>
    <property type="evidence" value="ECO:0007669"/>
    <property type="project" value="UniProtKB-UniRule"/>
</dbReference>
<comment type="similarity">
    <text evidence="1 6">Belongs to the peptidase M42 family.</text>
</comment>
<evidence type="ECO:0000256" key="6">
    <source>
        <dbReference type="PIRNR" id="PIRNR001123"/>
    </source>
</evidence>
<sequence length="345" mass="37840">MNLTINKDFVLETAEKLLKFHSPTGFCFDIMKLIASWAKEFGYAFESTNKGCGIITIPGKRTEKVIGLSAHVDTLGAMVRSITGSGTLKFTLIGGPIVPTLDGEYCQIRTRDGRIYTGTFLSTSPSTHVYDDAKTKKRDPENMEIRIDSKVSSKDEVKALGIAPGDFIFIEPKTTITEAGFIKSRFLDDKASVACLIGLMEILSKEKLQPNYTTKIFISTYEEVGHGSSYIPADITEIIAVDMGCIGDDLNCTEYDVSICAKDSSGPYDFNMTSQLIKLAQENNLKFAVDIYPFYGSDVSAALHGGNDIRGALIGPGVHASHGMERTHYDGLENTIKLLYLYLTN</sequence>
<feature type="binding site" evidence="8">
    <location>
        <position position="322"/>
    </location>
    <ligand>
        <name>Zn(2+)</name>
        <dbReference type="ChEBI" id="CHEBI:29105"/>
        <label>2</label>
    </ligand>
</feature>
<dbReference type="Pfam" id="PF05343">
    <property type="entry name" value="Peptidase_M42"/>
    <property type="match status" value="1"/>
</dbReference>
<dbReference type="SUPFAM" id="SSF53187">
    <property type="entry name" value="Zn-dependent exopeptidases"/>
    <property type="match status" value="1"/>
</dbReference>
<dbReference type="PIRSF" id="PIRSF001123">
    <property type="entry name" value="PepA_GA"/>
    <property type="match status" value="1"/>
</dbReference>
<organism evidence="9 10">
    <name type="scientific">Alkaliphilus serpentinus</name>
    <dbReference type="NCBI Taxonomy" id="1482731"/>
    <lineage>
        <taxon>Bacteria</taxon>
        <taxon>Bacillati</taxon>
        <taxon>Bacillota</taxon>
        <taxon>Clostridia</taxon>
        <taxon>Peptostreptococcales</taxon>
        <taxon>Natronincolaceae</taxon>
        <taxon>Alkaliphilus</taxon>
    </lineage>
</organism>
<dbReference type="Gene3D" id="3.40.630.10">
    <property type="entry name" value="Zn peptidases"/>
    <property type="match status" value="1"/>
</dbReference>
<comment type="caution">
    <text evidence="9">The sequence shown here is derived from an EMBL/GenBank/DDBJ whole genome shotgun (WGS) entry which is preliminary data.</text>
</comment>
<gene>
    <name evidence="9" type="ORF">F8153_01730</name>
</gene>
<feature type="binding site" evidence="8">
    <location>
        <position position="223"/>
    </location>
    <ligand>
        <name>Zn(2+)</name>
        <dbReference type="ChEBI" id="CHEBI:29105"/>
        <label>2</label>
    </ligand>
</feature>
<keyword evidence="10" id="KW-1185">Reference proteome</keyword>
<evidence type="ECO:0000256" key="7">
    <source>
        <dbReference type="PIRSR" id="PIRSR001123-1"/>
    </source>
</evidence>
<dbReference type="Proteomes" id="UP000465601">
    <property type="component" value="Unassembled WGS sequence"/>
</dbReference>
<keyword evidence="4 8" id="KW-0479">Metal-binding</keyword>
<evidence type="ECO:0000256" key="3">
    <source>
        <dbReference type="ARBA" id="ARBA00022670"/>
    </source>
</evidence>
<keyword evidence="2" id="KW-0031">Aminopeptidase</keyword>
<dbReference type="Gene3D" id="2.40.30.40">
    <property type="entry name" value="Peptidase M42, domain 2"/>
    <property type="match status" value="1"/>
</dbReference>
<feature type="active site" description="Proton acceptor" evidence="7">
    <location>
        <position position="222"/>
    </location>
</feature>
<dbReference type="PANTHER" id="PTHR32481:SF7">
    <property type="entry name" value="AMINOPEPTIDASE YHFE-RELATED"/>
    <property type="match status" value="1"/>
</dbReference>
<evidence type="ECO:0000256" key="8">
    <source>
        <dbReference type="PIRSR" id="PIRSR001123-2"/>
    </source>
</evidence>
<comment type="cofactor">
    <cofactor evidence="8">
        <name>a divalent metal cation</name>
        <dbReference type="ChEBI" id="CHEBI:60240"/>
    </cofactor>
    <text evidence="8">Binds 2 divalent metal cations per subunit.</text>
</comment>
<dbReference type="PANTHER" id="PTHR32481">
    <property type="entry name" value="AMINOPEPTIDASE"/>
    <property type="match status" value="1"/>
</dbReference>
<dbReference type="InterPro" id="IPR023367">
    <property type="entry name" value="Peptidase_M42_dom2"/>
</dbReference>
<proteinExistence type="inferred from homology"/>
<evidence type="ECO:0000313" key="9">
    <source>
        <dbReference type="EMBL" id="KAB3532810.1"/>
    </source>
</evidence>
<name>A0A833HR25_9FIRM</name>
<dbReference type="GO" id="GO:0004177">
    <property type="term" value="F:aminopeptidase activity"/>
    <property type="evidence" value="ECO:0007669"/>
    <property type="project" value="UniProtKB-UniRule"/>
</dbReference>
<evidence type="ECO:0000256" key="2">
    <source>
        <dbReference type="ARBA" id="ARBA00022438"/>
    </source>
</evidence>
<accession>A0A833HR25</accession>
<dbReference type="CDD" id="cd05657">
    <property type="entry name" value="M42_glucanase_like"/>
    <property type="match status" value="1"/>
</dbReference>
<dbReference type="OrthoDB" id="361940at2"/>
<dbReference type="EMBL" id="WBZB01000006">
    <property type="protein sequence ID" value="KAB3532810.1"/>
    <property type="molecule type" value="Genomic_DNA"/>
</dbReference>
<keyword evidence="5" id="KW-0378">Hydrolase</keyword>
<feature type="binding site" evidence="8">
    <location>
        <position position="242"/>
    </location>
    <ligand>
        <name>Zn(2+)</name>
        <dbReference type="ChEBI" id="CHEBI:29105"/>
        <label>1</label>
    </ligand>
</feature>
<feature type="binding site" evidence="8">
    <location>
        <position position="188"/>
    </location>
    <ligand>
        <name>Zn(2+)</name>
        <dbReference type="ChEBI" id="CHEBI:29105"/>
        <label>1</label>
    </ligand>
</feature>
<dbReference type="SUPFAM" id="SSF101821">
    <property type="entry name" value="Aminopeptidase/glucanase lid domain"/>
    <property type="match status" value="1"/>
</dbReference>
<keyword evidence="3" id="KW-0645">Protease</keyword>